<dbReference type="Gene3D" id="1.10.555.10">
    <property type="entry name" value="Rho GTPase activation protein"/>
    <property type="match status" value="1"/>
</dbReference>
<dbReference type="GO" id="GO:0014069">
    <property type="term" value="C:postsynaptic density"/>
    <property type="evidence" value="ECO:0007669"/>
    <property type="project" value="TreeGrafter"/>
</dbReference>
<evidence type="ECO:0000256" key="11">
    <source>
        <dbReference type="ARBA" id="ARBA00063387"/>
    </source>
</evidence>
<feature type="domain" description="BAR" evidence="17">
    <location>
        <begin position="14"/>
        <end position="249"/>
    </location>
</feature>
<dbReference type="FunFam" id="1.10.555.10:FF:000001">
    <property type="entry name" value="Rho GTPase activating protein 44"/>
    <property type="match status" value="1"/>
</dbReference>
<dbReference type="Pfam" id="PF03114">
    <property type="entry name" value="BAR"/>
    <property type="match status" value="1"/>
</dbReference>
<dbReference type="PROSITE" id="PS50238">
    <property type="entry name" value="RHOGAP"/>
    <property type="match status" value="1"/>
</dbReference>
<dbReference type="Pfam" id="PF00620">
    <property type="entry name" value="RhoGAP"/>
    <property type="match status" value="1"/>
</dbReference>
<evidence type="ECO:0000256" key="7">
    <source>
        <dbReference type="ARBA" id="ARBA00023018"/>
    </source>
</evidence>
<reference evidence="19" key="1">
    <citation type="submission" date="2025-08" db="UniProtKB">
        <authorList>
            <consortium name="RefSeq"/>
        </authorList>
    </citation>
    <scope>IDENTIFICATION</scope>
    <source>
        <tissue evidence="19">Skeletal muscle</tissue>
    </source>
</reference>
<dbReference type="InterPro" id="IPR047165">
    <property type="entry name" value="RHG17/44/SH3BP1-like"/>
</dbReference>
<accession>A0A6I9X6V0</accession>
<dbReference type="GO" id="GO:0048786">
    <property type="term" value="C:presynaptic active zone"/>
    <property type="evidence" value="ECO:0007669"/>
    <property type="project" value="TreeGrafter"/>
</dbReference>
<dbReference type="PANTHER" id="PTHR14130:SF13">
    <property type="entry name" value="RHO GTPASE-ACTIVATING PROTEIN 44"/>
    <property type="match status" value="1"/>
</dbReference>
<dbReference type="Proteomes" id="UP000504617">
    <property type="component" value="Unplaced"/>
</dbReference>
<dbReference type="GO" id="GO:0035021">
    <property type="term" value="P:negative regulation of Rac protein signal transduction"/>
    <property type="evidence" value="ECO:0007669"/>
    <property type="project" value="TreeGrafter"/>
</dbReference>
<feature type="compositionally biased region" description="Low complexity" evidence="15">
    <location>
        <begin position="674"/>
        <end position="713"/>
    </location>
</feature>
<keyword evidence="4" id="KW-0343">GTPase activation</keyword>
<proteinExistence type="predicted"/>
<keyword evidence="8" id="KW-0966">Cell projection</keyword>
<evidence type="ECO:0000259" key="16">
    <source>
        <dbReference type="PROSITE" id="PS50238"/>
    </source>
</evidence>
<evidence type="ECO:0000256" key="15">
    <source>
        <dbReference type="SAM" id="MobiDB-lite"/>
    </source>
</evidence>
<dbReference type="GO" id="GO:0031256">
    <property type="term" value="C:leading edge membrane"/>
    <property type="evidence" value="ECO:0007669"/>
    <property type="project" value="TreeGrafter"/>
</dbReference>
<evidence type="ECO:0000313" key="18">
    <source>
        <dbReference type="Proteomes" id="UP000504617"/>
    </source>
</evidence>
<evidence type="ECO:0000256" key="13">
    <source>
        <dbReference type="ARBA" id="ARBA00074989"/>
    </source>
</evidence>
<dbReference type="RefSeq" id="XP_013911184.1">
    <property type="nucleotide sequence ID" value="XM_014055709.1"/>
</dbReference>
<feature type="compositionally biased region" description="Low complexity" evidence="15">
    <location>
        <begin position="731"/>
        <end position="741"/>
    </location>
</feature>
<dbReference type="InterPro" id="IPR000198">
    <property type="entry name" value="RhoGAP_dom"/>
</dbReference>
<protein>
    <recommendedName>
        <fullName evidence="12">Rho GTPase-activating protein 44</fullName>
    </recommendedName>
    <alternativeName>
        <fullName evidence="13">Rho-type GTPase-activating protein RICH2</fullName>
    </alternativeName>
    <alternativeName>
        <fullName evidence="14">RhoGAP interacting with CIP4 homologs protein 2</fullName>
    </alternativeName>
</protein>
<dbReference type="SUPFAM" id="SSF48350">
    <property type="entry name" value="GTPase activation domain, GAP"/>
    <property type="match status" value="1"/>
</dbReference>
<dbReference type="GO" id="GO:0043197">
    <property type="term" value="C:dendritic spine"/>
    <property type="evidence" value="ECO:0007669"/>
    <property type="project" value="UniProtKB-SubCell"/>
</dbReference>
<gene>
    <name evidence="19" type="primary">ARHGAP44</name>
</gene>
<evidence type="ECO:0000313" key="19">
    <source>
        <dbReference type="RefSeq" id="XP_013911184.1"/>
    </source>
</evidence>
<evidence type="ECO:0000259" key="17">
    <source>
        <dbReference type="PROSITE" id="PS51021"/>
    </source>
</evidence>
<organism evidence="18 19">
    <name type="scientific">Thamnophis sirtalis</name>
    <dbReference type="NCBI Taxonomy" id="35019"/>
    <lineage>
        <taxon>Eukaryota</taxon>
        <taxon>Metazoa</taxon>
        <taxon>Chordata</taxon>
        <taxon>Craniata</taxon>
        <taxon>Vertebrata</taxon>
        <taxon>Euteleostomi</taxon>
        <taxon>Lepidosauria</taxon>
        <taxon>Squamata</taxon>
        <taxon>Bifurcata</taxon>
        <taxon>Unidentata</taxon>
        <taxon>Episquamata</taxon>
        <taxon>Toxicofera</taxon>
        <taxon>Serpentes</taxon>
        <taxon>Colubroidea</taxon>
        <taxon>Colubridae</taxon>
        <taxon>Natricinae</taxon>
        <taxon>Thamnophis</taxon>
    </lineage>
</organism>
<evidence type="ECO:0000256" key="1">
    <source>
        <dbReference type="ARBA" id="ARBA00004172"/>
    </source>
</evidence>
<dbReference type="OrthoDB" id="19923at2759"/>
<dbReference type="CTD" id="9912"/>
<feature type="region of interest" description="Disordered" evidence="15">
    <location>
        <begin position="590"/>
        <end position="762"/>
    </location>
</feature>
<dbReference type="SUPFAM" id="SSF103657">
    <property type="entry name" value="BAR/IMD domain-like"/>
    <property type="match status" value="1"/>
</dbReference>
<comment type="subunit">
    <text evidence="11">Interacts with BST2 (via cytoplasmic domain). Interacts (probably via PDZ-binding motif) with SHANK3 (via PDZ domain); the interaction takes place in dendritic spines and promotes GRIA1 exocytosis.</text>
</comment>
<feature type="domain" description="Rho-GAP" evidence="16">
    <location>
        <begin position="255"/>
        <end position="445"/>
    </location>
</feature>
<evidence type="ECO:0000256" key="14">
    <source>
        <dbReference type="ARBA" id="ARBA00076927"/>
    </source>
</evidence>
<evidence type="ECO:0000256" key="5">
    <source>
        <dbReference type="ARBA" id="ARBA00022553"/>
    </source>
</evidence>
<feature type="compositionally biased region" description="Polar residues" evidence="15">
    <location>
        <begin position="549"/>
        <end position="563"/>
    </location>
</feature>
<evidence type="ECO:0000256" key="3">
    <source>
        <dbReference type="ARBA" id="ARBA00004552"/>
    </source>
</evidence>
<evidence type="ECO:0000256" key="8">
    <source>
        <dbReference type="ARBA" id="ARBA00023273"/>
    </source>
</evidence>
<evidence type="ECO:0000256" key="12">
    <source>
        <dbReference type="ARBA" id="ARBA00070278"/>
    </source>
</evidence>
<dbReference type="InterPro" id="IPR008936">
    <property type="entry name" value="Rho_GTPase_activation_prot"/>
</dbReference>
<feature type="compositionally biased region" description="Basic and acidic residues" evidence="15">
    <location>
        <begin position="476"/>
        <end position="489"/>
    </location>
</feature>
<dbReference type="InterPro" id="IPR027267">
    <property type="entry name" value="AH/BAR_dom_sf"/>
</dbReference>
<comment type="subcellular location">
    <subcellularLocation>
        <location evidence="2">Cell projection</location>
        <location evidence="2">Dendrite</location>
    </subcellularLocation>
    <subcellularLocation>
        <location evidence="3">Cell projection</location>
        <location evidence="3">Dendritic spine</location>
    </subcellularLocation>
    <subcellularLocation>
        <location evidence="9">Presynapse</location>
    </subcellularLocation>
    <subcellularLocation>
        <location evidence="1">Recycling endosome</location>
    </subcellularLocation>
</comment>
<feature type="region of interest" description="Disordered" evidence="15">
    <location>
        <begin position="466"/>
        <end position="490"/>
    </location>
</feature>
<comment type="function">
    <text evidence="10">GTPase-activating protein (GAP) that stimulates the GTPase activity of Rho-type GTPases. Thereby, controls Rho-type GTPases cycling between their active GTP-bound and inactive GDP-bound states. Acts as a GAP at least for CDC42 and RAC1. In neurons, is involved in dendritic spine formation and synaptic plasticity in a specific RAC1-GAP activity. Limits the initiation of exploratory dendritic filopodia. Recruited to actin-patches that seed filopodia, binds specifically to plasma membrane sections that are deformed inward by acto-myosin mediated contractile forces. Acts through GAP activity on RAC1 to reduce actin polymerization necessary for filopodia formation. In association with SHANK3, promotes GRIA1 exocytosis from recycling endosomes and spine morphological changes associated to long-term potentiation.</text>
</comment>
<dbReference type="InterPro" id="IPR004148">
    <property type="entry name" value="BAR_dom"/>
</dbReference>
<keyword evidence="18" id="KW-1185">Reference proteome</keyword>
<dbReference type="GO" id="GO:0055037">
    <property type="term" value="C:recycling endosome"/>
    <property type="evidence" value="ECO:0007669"/>
    <property type="project" value="UniProtKB-SubCell"/>
</dbReference>
<sequence length="804" mass="87994">MKKQFNRMRQLANQTVGRAEKTEVLNEDLLQVEKRLELVKQVSHSTHKKLMACLQGQQGSDSDKRSKKLPLTSLAQCLMEGSAILGDDSLLGKMLKLCGEAEDKLAQQLIHFELEVERDVIEPLFVLAEVEIPNIQKQRKHLAKLVLDMDSSRTRWQQSAKSSGLSSNLQPSGAKADALREEMEEAANRVEICRDQLSADMYNFVAKEIDYANYFQTLIEVQAEYHRKSLALLQNVLPQIKAQQEAWIEKPSFGKPLEEHLAFSGREISFPIEACVTMLLECGMQEEGLFRVAPSASKLKKLKTALDCCVVDVQEYSTDPHAIAGALKSYLRELPEPLMTFELYEEWIQASNIQDQDKRLQALWNALEKLPKASYNNLRYLIKFLANLTEYQEANKMTPSNIAIVLGPNLLWPQTEGNITEMMATVSLQIVAIIEPLIQHADWFFPGDIEFNLTGNYGSPVHVNHNANYNSMPSPDMDHADHKHSDQTRRPLSVATDNMMLEFYKKDGMGVRVMDTSWVARRGPSIVRKASSTPPAMQPPAPPCELAATPQSPIPEQSLDISATPSPTPTSFGFPPVVERASTLKTKELSLVSGQKGSPACSHTTPGGGTAQQPPGPTAQLSTEQSPHTLRKVSKKLTPLPAKGPYGQSGGMSDPSTGQPSPASLSPTPPSTPSPYGLSYPPGYSLSSGPLSPAAAPSLSSPPSLTSTLTKSRPTPKPRQRPTLPPPQPPTSSASGSSPQSTEHTILDDMSPGESMSTDLAHLDIPSIHVEVDATLHLDPSGQVQRHPVPGKISSEEDSESTAL</sequence>
<dbReference type="GeneID" id="106540516"/>
<dbReference type="AlphaFoldDB" id="A0A6I9X6V0"/>
<dbReference type="GO" id="GO:0005096">
    <property type="term" value="F:GTPase activator activity"/>
    <property type="evidence" value="ECO:0007669"/>
    <property type="project" value="UniProtKB-KW"/>
</dbReference>
<dbReference type="Gene3D" id="1.20.1270.60">
    <property type="entry name" value="Arfaptin homology (AH) domain/BAR domain"/>
    <property type="match status" value="1"/>
</dbReference>
<name>A0A6I9X6V0_9SAUR</name>
<dbReference type="FunFam" id="1.20.1270.60:FF:000018">
    <property type="entry name" value="Rho GTPase activating protein 44"/>
    <property type="match status" value="1"/>
</dbReference>
<dbReference type="GO" id="GO:0098886">
    <property type="term" value="P:modification of dendritic spine"/>
    <property type="evidence" value="ECO:0007669"/>
    <property type="project" value="TreeGrafter"/>
</dbReference>
<dbReference type="SMART" id="SM00324">
    <property type="entry name" value="RhoGAP"/>
    <property type="match status" value="1"/>
</dbReference>
<keyword evidence="6" id="KW-0967">Endosome</keyword>
<dbReference type="SMART" id="SM00721">
    <property type="entry name" value="BAR"/>
    <property type="match status" value="1"/>
</dbReference>
<evidence type="ECO:0000256" key="6">
    <source>
        <dbReference type="ARBA" id="ARBA00022753"/>
    </source>
</evidence>
<dbReference type="GO" id="GO:0032956">
    <property type="term" value="P:regulation of actin cytoskeleton organization"/>
    <property type="evidence" value="ECO:0007669"/>
    <property type="project" value="TreeGrafter"/>
</dbReference>
<evidence type="ECO:0000256" key="2">
    <source>
        <dbReference type="ARBA" id="ARBA00004279"/>
    </source>
</evidence>
<feature type="region of interest" description="Disordered" evidence="15">
    <location>
        <begin position="529"/>
        <end position="576"/>
    </location>
</feature>
<keyword evidence="5" id="KW-0597">Phosphoprotein</keyword>
<keyword evidence="7" id="KW-0770">Synapse</keyword>
<evidence type="ECO:0000256" key="10">
    <source>
        <dbReference type="ARBA" id="ARBA00059236"/>
    </source>
</evidence>
<evidence type="ECO:0000256" key="9">
    <source>
        <dbReference type="ARBA" id="ARBA00034106"/>
    </source>
</evidence>
<dbReference type="CDD" id="cd07619">
    <property type="entry name" value="BAR_Rich2"/>
    <property type="match status" value="1"/>
</dbReference>
<evidence type="ECO:0000256" key="4">
    <source>
        <dbReference type="ARBA" id="ARBA00022468"/>
    </source>
</evidence>
<dbReference type="GO" id="GO:0061001">
    <property type="term" value="P:regulation of dendritic spine morphogenesis"/>
    <property type="evidence" value="ECO:0007669"/>
    <property type="project" value="TreeGrafter"/>
</dbReference>
<dbReference type="GO" id="GO:0007165">
    <property type="term" value="P:signal transduction"/>
    <property type="evidence" value="ECO:0007669"/>
    <property type="project" value="InterPro"/>
</dbReference>
<dbReference type="GO" id="GO:0098887">
    <property type="term" value="P:neurotransmitter receptor transport, endosome to postsynaptic membrane"/>
    <property type="evidence" value="ECO:0007669"/>
    <property type="project" value="TreeGrafter"/>
</dbReference>
<dbReference type="PROSITE" id="PS51021">
    <property type="entry name" value="BAR"/>
    <property type="match status" value="1"/>
</dbReference>
<feature type="region of interest" description="Disordered" evidence="15">
    <location>
        <begin position="774"/>
        <end position="804"/>
    </location>
</feature>
<dbReference type="PANTHER" id="PTHR14130">
    <property type="entry name" value="3BP-1 RELATED RHOGAP"/>
    <property type="match status" value="1"/>
</dbReference>